<sequence>MARPNLRDRILEAGFSEVGQRGYNATSVADIATAARVPKGSFYNHFASKEALGAAVVASFRNGPPPMALIRDPSLGGLARLRAYFEGLNRFFEDAYLDTGCLIGNLTAELAGHSEVIRAELQRVWDHWTDEIEHAVKDGQEAGDINASIDAATLAAFLLDAYEGSILRAKVAHDTRSLSRFMDITFHTLLRPV</sequence>
<dbReference type="OrthoDB" id="4541465at2"/>
<dbReference type="PANTHER" id="PTHR47506">
    <property type="entry name" value="TRANSCRIPTIONAL REGULATORY PROTEIN"/>
    <property type="match status" value="1"/>
</dbReference>
<proteinExistence type="predicted"/>
<keyword evidence="3" id="KW-0804">Transcription</keyword>
<feature type="DNA-binding region" description="H-T-H motif" evidence="4">
    <location>
        <begin position="27"/>
        <end position="46"/>
    </location>
</feature>
<evidence type="ECO:0000313" key="6">
    <source>
        <dbReference type="EMBL" id="QDE39836.1"/>
    </source>
</evidence>
<dbReference type="PRINTS" id="PR00455">
    <property type="entry name" value="HTHTETR"/>
</dbReference>
<dbReference type="InterPro" id="IPR001647">
    <property type="entry name" value="HTH_TetR"/>
</dbReference>
<feature type="domain" description="HTH tetR-type" evidence="5">
    <location>
        <begin position="4"/>
        <end position="64"/>
    </location>
</feature>
<accession>A0A4Y5Z4I2</accession>
<dbReference type="EMBL" id="CP041046">
    <property type="protein sequence ID" value="QDE39836.1"/>
    <property type="molecule type" value="Genomic_DNA"/>
</dbReference>
<dbReference type="Pfam" id="PF16925">
    <property type="entry name" value="TetR_C_13"/>
    <property type="match status" value="1"/>
</dbReference>
<evidence type="ECO:0000256" key="4">
    <source>
        <dbReference type="PROSITE-ProRule" id="PRU00335"/>
    </source>
</evidence>
<organism evidence="6 7">
    <name type="scientific">Luteibacter pinisoli</name>
    <dbReference type="NCBI Taxonomy" id="2589080"/>
    <lineage>
        <taxon>Bacteria</taxon>
        <taxon>Pseudomonadati</taxon>
        <taxon>Pseudomonadota</taxon>
        <taxon>Gammaproteobacteria</taxon>
        <taxon>Lysobacterales</taxon>
        <taxon>Rhodanobacteraceae</taxon>
        <taxon>Luteibacter</taxon>
    </lineage>
</organism>
<evidence type="ECO:0000256" key="1">
    <source>
        <dbReference type="ARBA" id="ARBA00023015"/>
    </source>
</evidence>
<reference evidence="6 7" key="1">
    <citation type="submission" date="2019-06" db="EMBL/GenBank/DDBJ databases">
        <title>A complete genome sequence for Luteibacter pinisoli MAH-14.</title>
        <authorList>
            <person name="Baltrus D.A."/>
        </authorList>
    </citation>
    <scope>NUCLEOTIDE SEQUENCE [LARGE SCALE GENOMIC DNA]</scope>
    <source>
        <strain evidence="6 7">MAH-14</strain>
    </source>
</reference>
<dbReference type="PANTHER" id="PTHR47506:SF6">
    <property type="entry name" value="HTH-TYPE TRANSCRIPTIONAL REPRESSOR NEMR"/>
    <property type="match status" value="1"/>
</dbReference>
<dbReference type="RefSeq" id="WP_139982956.1">
    <property type="nucleotide sequence ID" value="NZ_CP041046.1"/>
</dbReference>
<dbReference type="AlphaFoldDB" id="A0A4Y5Z4I2"/>
<evidence type="ECO:0000313" key="7">
    <source>
        <dbReference type="Proteomes" id="UP000316093"/>
    </source>
</evidence>
<dbReference type="InterPro" id="IPR036271">
    <property type="entry name" value="Tet_transcr_reg_TetR-rel_C_sf"/>
</dbReference>
<name>A0A4Y5Z4I2_9GAMM</name>
<evidence type="ECO:0000256" key="3">
    <source>
        <dbReference type="ARBA" id="ARBA00023163"/>
    </source>
</evidence>
<keyword evidence="1" id="KW-0805">Transcription regulation</keyword>
<dbReference type="InterPro" id="IPR009057">
    <property type="entry name" value="Homeodomain-like_sf"/>
</dbReference>
<keyword evidence="2 4" id="KW-0238">DNA-binding</keyword>
<dbReference type="PROSITE" id="PS50977">
    <property type="entry name" value="HTH_TETR_2"/>
    <property type="match status" value="1"/>
</dbReference>
<protein>
    <submittedName>
        <fullName evidence="6">TetR family transcriptional regulator</fullName>
    </submittedName>
</protein>
<gene>
    <name evidence="6" type="ORF">FIV34_11755</name>
</gene>
<dbReference type="Gene3D" id="1.10.357.10">
    <property type="entry name" value="Tetracycline Repressor, domain 2"/>
    <property type="match status" value="1"/>
</dbReference>
<dbReference type="Pfam" id="PF00440">
    <property type="entry name" value="TetR_N"/>
    <property type="match status" value="1"/>
</dbReference>
<dbReference type="GO" id="GO:0003677">
    <property type="term" value="F:DNA binding"/>
    <property type="evidence" value="ECO:0007669"/>
    <property type="project" value="UniProtKB-UniRule"/>
</dbReference>
<dbReference type="SUPFAM" id="SSF48498">
    <property type="entry name" value="Tetracyclin repressor-like, C-terminal domain"/>
    <property type="match status" value="1"/>
</dbReference>
<dbReference type="InterPro" id="IPR011075">
    <property type="entry name" value="TetR_C"/>
</dbReference>
<keyword evidence="7" id="KW-1185">Reference proteome</keyword>
<evidence type="ECO:0000259" key="5">
    <source>
        <dbReference type="PROSITE" id="PS50977"/>
    </source>
</evidence>
<dbReference type="Proteomes" id="UP000316093">
    <property type="component" value="Chromosome"/>
</dbReference>
<evidence type="ECO:0000256" key="2">
    <source>
        <dbReference type="ARBA" id="ARBA00023125"/>
    </source>
</evidence>
<dbReference type="KEGG" id="lpy:FIV34_11755"/>
<dbReference type="SUPFAM" id="SSF46689">
    <property type="entry name" value="Homeodomain-like"/>
    <property type="match status" value="1"/>
</dbReference>